<evidence type="ECO:0000256" key="1">
    <source>
        <dbReference type="SAM" id="MobiDB-lite"/>
    </source>
</evidence>
<dbReference type="PANTHER" id="PTHR31616:SF0">
    <property type="entry name" value="GLUCAN 1,4-ALPHA-GLUCOSIDASE"/>
    <property type="match status" value="1"/>
</dbReference>
<keyword evidence="4" id="KW-0378">Hydrolase</keyword>
<feature type="domain" description="Trehalase-like N-terminal" evidence="3">
    <location>
        <begin position="6"/>
        <end position="130"/>
    </location>
</feature>
<comment type="caution">
    <text evidence="4">The sequence shown here is derived from an EMBL/GenBank/DDBJ whole genome shotgun (WGS) entry which is preliminary data.</text>
</comment>
<dbReference type="SUPFAM" id="SSF48208">
    <property type="entry name" value="Six-hairpin glycosidases"/>
    <property type="match status" value="1"/>
</dbReference>
<evidence type="ECO:0000313" key="5">
    <source>
        <dbReference type="Proteomes" id="UP001500383"/>
    </source>
</evidence>
<dbReference type="InterPro" id="IPR045582">
    <property type="entry name" value="Trehalase-like_N"/>
</dbReference>
<proteinExistence type="predicted"/>
<reference evidence="4 5" key="1">
    <citation type="journal article" date="2019" name="Int. J. Syst. Evol. Microbiol.">
        <title>The Global Catalogue of Microorganisms (GCM) 10K type strain sequencing project: providing services to taxonomists for standard genome sequencing and annotation.</title>
        <authorList>
            <consortium name="The Broad Institute Genomics Platform"/>
            <consortium name="The Broad Institute Genome Sequencing Center for Infectious Disease"/>
            <person name="Wu L."/>
            <person name="Ma J."/>
        </authorList>
    </citation>
    <scope>NUCLEOTIDE SEQUENCE [LARGE SCALE GENOMIC DNA]</scope>
    <source>
        <strain evidence="4 5">JCM 16002</strain>
    </source>
</reference>
<feature type="compositionally biased region" description="Basic and acidic residues" evidence="1">
    <location>
        <begin position="176"/>
        <end position="197"/>
    </location>
</feature>
<dbReference type="RefSeq" id="WP_182658852.1">
    <property type="nucleotide sequence ID" value="NZ_BAAAQG010000024.1"/>
</dbReference>
<protein>
    <submittedName>
        <fullName evidence="4">Glycoside hydrolase family 15 protein</fullName>
    </submittedName>
</protein>
<gene>
    <name evidence="4" type="ORF">GCM10009831_33400</name>
</gene>
<dbReference type="InterPro" id="IPR012341">
    <property type="entry name" value="6hp_glycosidase-like_sf"/>
</dbReference>
<dbReference type="Gene3D" id="1.50.10.10">
    <property type="match status" value="1"/>
</dbReference>
<sequence length="634" mass="71002">MAGSTRSTPLEDYALLSDLRTGALVSRGGSIDWLCLPRFDSPAVFSALLGGPEDGRWCLSVVDGEVTDRRYIPETFVLETTWRSPTGTARVTDCLLRSDSQGDLIRRVECLDGEVTVQHDLRLRFDYARATPWTREIARNGQDRALLALAGPDGILVTGPMLHWPDEDDDDSSPSDDTHARAAVRDEGRSHEGGRARRLEGSFDVRAGERLDWDLTWFPSHEEVPDPPDADETIAATISAWTEWSSQLEVDCDPQPEVTRSLLVLRALTNLDTGAIVAAPTTSLPEYFGGERNWDYRYTWLRDAAFTIEVVVAHGLTEGAALWRDWLLRAVAGDVDDVKIMYGLGGERQLIEMELDHLDGYEDSRPVRIGNGAADQYQADVVGEVMIALHDLREAGVHEDEYTWGLQKGLLRYAEKHFDREDHGIWEMRGSTHHFTHGRAMMWAAFDRGVRAVEEHGLDGPVERWRELRSRLAEEIDEHGFDAELGSFTQTYDNSEVDASLLQLPHTGFLDYDDPRMLGTVACIERDLVTEEGFVHRYRVDSGIDGLEGGEYPFVLCTFWLVEQYAGSGRIDDARSLMETMVSRGSDLGLFSEEFDPASGRLAGNFPQAFSHIGLIRAADALQAARKRRQEGER</sequence>
<dbReference type="GO" id="GO:0016787">
    <property type="term" value="F:hydrolase activity"/>
    <property type="evidence" value="ECO:0007669"/>
    <property type="project" value="UniProtKB-KW"/>
</dbReference>
<dbReference type="Pfam" id="PF00723">
    <property type="entry name" value="Glyco_hydro_15"/>
    <property type="match status" value="1"/>
</dbReference>
<dbReference type="EMBL" id="BAAAQG010000024">
    <property type="protein sequence ID" value="GAA1720589.1"/>
    <property type="molecule type" value="Genomic_DNA"/>
</dbReference>
<dbReference type="PANTHER" id="PTHR31616">
    <property type="entry name" value="TREHALASE"/>
    <property type="match status" value="1"/>
</dbReference>
<accession>A0ABN2J996</accession>
<feature type="region of interest" description="Disordered" evidence="1">
    <location>
        <begin position="159"/>
        <end position="197"/>
    </location>
</feature>
<keyword evidence="5" id="KW-1185">Reference proteome</keyword>
<dbReference type="Proteomes" id="UP001500383">
    <property type="component" value="Unassembled WGS sequence"/>
</dbReference>
<feature type="domain" description="GH15-like" evidence="2">
    <location>
        <begin position="269"/>
        <end position="619"/>
    </location>
</feature>
<dbReference type="InterPro" id="IPR011613">
    <property type="entry name" value="GH15-like"/>
</dbReference>
<dbReference type="InterPro" id="IPR008928">
    <property type="entry name" value="6-hairpin_glycosidase_sf"/>
</dbReference>
<organism evidence="4 5">
    <name type="scientific">Dietzia cercidiphylli</name>
    <dbReference type="NCBI Taxonomy" id="498199"/>
    <lineage>
        <taxon>Bacteria</taxon>
        <taxon>Bacillati</taxon>
        <taxon>Actinomycetota</taxon>
        <taxon>Actinomycetes</taxon>
        <taxon>Mycobacteriales</taxon>
        <taxon>Dietziaceae</taxon>
        <taxon>Dietzia</taxon>
    </lineage>
</organism>
<evidence type="ECO:0000313" key="4">
    <source>
        <dbReference type="EMBL" id="GAA1720589.1"/>
    </source>
</evidence>
<evidence type="ECO:0000259" key="3">
    <source>
        <dbReference type="Pfam" id="PF19291"/>
    </source>
</evidence>
<name>A0ABN2J996_9ACTN</name>
<evidence type="ECO:0000259" key="2">
    <source>
        <dbReference type="Pfam" id="PF00723"/>
    </source>
</evidence>
<dbReference type="Pfam" id="PF19291">
    <property type="entry name" value="TREH_N"/>
    <property type="match status" value="1"/>
</dbReference>